<proteinExistence type="predicted"/>
<evidence type="ECO:0000313" key="2">
    <source>
        <dbReference type="Proteomes" id="UP000193090"/>
    </source>
</evidence>
<dbReference type="AlphaFoldDB" id="A0A1X2EP78"/>
<sequence length="87" mass="9359">MLCTLFPGVHQCDHMVDLDEDIGALLPVEKNLFTGVWVIENAAQHPTRSVRDDVGHVSSQNVVPGIAAIVTALDIDFVVPGPAELRS</sequence>
<protein>
    <submittedName>
        <fullName evidence="1">Uncharacterized protein</fullName>
    </submittedName>
</protein>
<comment type="caution">
    <text evidence="1">The sequence shown here is derived from an EMBL/GenBank/DDBJ whole genome shotgun (WGS) entry which is preliminary data.</text>
</comment>
<evidence type="ECO:0000313" key="1">
    <source>
        <dbReference type="EMBL" id="ORX07865.1"/>
    </source>
</evidence>
<dbReference type="Proteomes" id="UP000193090">
    <property type="component" value="Unassembled WGS sequence"/>
</dbReference>
<gene>
    <name evidence="1" type="ORF">AWC30_02750</name>
</gene>
<organism evidence="1 2">
    <name type="scientific">Mycolicibacillus trivialis</name>
    <dbReference type="NCBI Taxonomy" id="1798"/>
    <lineage>
        <taxon>Bacteria</taxon>
        <taxon>Bacillati</taxon>
        <taxon>Actinomycetota</taxon>
        <taxon>Actinomycetes</taxon>
        <taxon>Mycobacteriales</taxon>
        <taxon>Mycobacteriaceae</taxon>
        <taxon>Mycolicibacillus</taxon>
    </lineage>
</organism>
<dbReference type="EMBL" id="LQPZ01000008">
    <property type="protein sequence ID" value="ORX07865.1"/>
    <property type="molecule type" value="Genomic_DNA"/>
</dbReference>
<accession>A0A1X2EP78</accession>
<keyword evidence="2" id="KW-1185">Reference proteome</keyword>
<name>A0A1X2EP78_9MYCO</name>
<reference evidence="1 2" key="1">
    <citation type="submission" date="2016-01" db="EMBL/GenBank/DDBJ databases">
        <title>The new phylogeny of the genus Mycobacterium.</title>
        <authorList>
            <person name="Tarcisio F."/>
            <person name="Conor M."/>
            <person name="Antonella G."/>
            <person name="Elisabetta G."/>
            <person name="Giulia F.S."/>
            <person name="Sara T."/>
            <person name="Anna F."/>
            <person name="Clotilde B."/>
            <person name="Roberto B."/>
            <person name="Veronica D.S."/>
            <person name="Fabio R."/>
            <person name="Monica P."/>
            <person name="Olivier J."/>
            <person name="Enrico T."/>
            <person name="Nicola S."/>
        </authorList>
    </citation>
    <scope>NUCLEOTIDE SEQUENCE [LARGE SCALE GENOMIC DNA]</scope>
    <source>
        <strain evidence="1 2">DSM 44153</strain>
    </source>
</reference>